<name>A0A0J1FR71_9FIRM</name>
<evidence type="ECO:0000313" key="2">
    <source>
        <dbReference type="Proteomes" id="UP000036356"/>
    </source>
</evidence>
<dbReference type="AlphaFoldDB" id="A0A0J1FR71"/>
<proteinExistence type="predicted"/>
<protein>
    <submittedName>
        <fullName evidence="1">Uncharacterized protein</fullName>
    </submittedName>
</protein>
<organism evidence="1 2">
    <name type="scientific">Desulfosporosinus acididurans</name>
    <dbReference type="NCBI Taxonomy" id="476652"/>
    <lineage>
        <taxon>Bacteria</taxon>
        <taxon>Bacillati</taxon>
        <taxon>Bacillota</taxon>
        <taxon>Clostridia</taxon>
        <taxon>Eubacteriales</taxon>
        <taxon>Desulfitobacteriaceae</taxon>
        <taxon>Desulfosporosinus</taxon>
    </lineage>
</organism>
<sequence length="84" mass="9992">MRKNYFVKLVNYMKNVYQIDRGLDKLSDGRVNPTYSTVLMAHKTVNVFSNPTFWQLAAGRALHFLHSEQPRLGIRWDFKYQIQK</sequence>
<dbReference type="Proteomes" id="UP000036356">
    <property type="component" value="Unassembled WGS sequence"/>
</dbReference>
<dbReference type="EMBL" id="LDZY01000007">
    <property type="protein sequence ID" value="KLU65797.1"/>
    <property type="molecule type" value="Genomic_DNA"/>
</dbReference>
<gene>
    <name evidence="1" type="ORF">DEAC_c24270</name>
</gene>
<accession>A0A0J1FR71</accession>
<keyword evidence="2" id="KW-1185">Reference proteome</keyword>
<comment type="caution">
    <text evidence="1">The sequence shown here is derived from an EMBL/GenBank/DDBJ whole genome shotgun (WGS) entry which is preliminary data.</text>
</comment>
<reference evidence="1 2" key="1">
    <citation type="submission" date="2015-06" db="EMBL/GenBank/DDBJ databases">
        <title>Draft genome of the moderately acidophilic sulfate reducer Candidatus Desulfosporosinus acididurans strain M1.</title>
        <authorList>
            <person name="Poehlein A."/>
            <person name="Petzsch P."/>
            <person name="Johnson B.D."/>
            <person name="Schloemann M."/>
            <person name="Daniel R."/>
            <person name="Muehling M."/>
        </authorList>
    </citation>
    <scope>NUCLEOTIDE SEQUENCE [LARGE SCALE GENOMIC DNA]</scope>
    <source>
        <strain evidence="1 2">M1</strain>
    </source>
</reference>
<evidence type="ECO:0000313" key="1">
    <source>
        <dbReference type="EMBL" id="KLU65797.1"/>
    </source>
</evidence>